<reference evidence="1 2" key="1">
    <citation type="journal article" date="2023" name="Arcadia Sci">
        <title>De novo assembly of a long-read Amblyomma americanum tick genome.</title>
        <authorList>
            <person name="Chou S."/>
            <person name="Poskanzer K.E."/>
            <person name="Rollins M."/>
            <person name="Thuy-Boun P.S."/>
        </authorList>
    </citation>
    <scope>NUCLEOTIDE SEQUENCE [LARGE SCALE GENOMIC DNA]</scope>
    <source>
        <strain evidence="1">F_SG_1</strain>
        <tissue evidence="1">Salivary glands</tissue>
    </source>
</reference>
<gene>
    <name evidence="1" type="ORF">V5799_031156</name>
</gene>
<evidence type="ECO:0000313" key="2">
    <source>
        <dbReference type="Proteomes" id="UP001321473"/>
    </source>
</evidence>
<proteinExistence type="predicted"/>
<dbReference type="Proteomes" id="UP001321473">
    <property type="component" value="Unassembled WGS sequence"/>
</dbReference>
<accession>A0AAQ4ELN5</accession>
<organism evidence="1 2">
    <name type="scientific">Amblyomma americanum</name>
    <name type="common">Lone star tick</name>
    <dbReference type="NCBI Taxonomy" id="6943"/>
    <lineage>
        <taxon>Eukaryota</taxon>
        <taxon>Metazoa</taxon>
        <taxon>Ecdysozoa</taxon>
        <taxon>Arthropoda</taxon>
        <taxon>Chelicerata</taxon>
        <taxon>Arachnida</taxon>
        <taxon>Acari</taxon>
        <taxon>Parasitiformes</taxon>
        <taxon>Ixodida</taxon>
        <taxon>Ixodoidea</taxon>
        <taxon>Ixodidae</taxon>
        <taxon>Amblyomminae</taxon>
        <taxon>Amblyomma</taxon>
    </lineage>
</organism>
<comment type="caution">
    <text evidence="1">The sequence shown here is derived from an EMBL/GenBank/DDBJ whole genome shotgun (WGS) entry which is preliminary data.</text>
</comment>
<sequence length="171" mass="19169">MARGTYPKPELKLFLIKGGIRRPAGEAGVRTFTRATPDGLFDVALHADMVESQLSSLAELLECVLEIPYSNYALTRRMSLAHELTWGAYASTSIISSWHIKTCGCDHPLLCLGGDDDVNQTSYTQRWLRREKRDFLPCIWTMDYTQTDALREESGSFYGVVKVSVCQTAPN</sequence>
<dbReference type="EMBL" id="JARKHS020014092">
    <property type="protein sequence ID" value="KAK8775498.1"/>
    <property type="molecule type" value="Genomic_DNA"/>
</dbReference>
<protein>
    <submittedName>
        <fullName evidence="1">Uncharacterized protein</fullName>
    </submittedName>
</protein>
<keyword evidence="2" id="KW-1185">Reference proteome</keyword>
<dbReference type="AlphaFoldDB" id="A0AAQ4ELN5"/>
<name>A0AAQ4ELN5_AMBAM</name>
<evidence type="ECO:0000313" key="1">
    <source>
        <dbReference type="EMBL" id="KAK8775498.1"/>
    </source>
</evidence>